<evidence type="ECO:0000256" key="1">
    <source>
        <dbReference type="ARBA" id="ARBA00004246"/>
    </source>
</evidence>
<dbReference type="InterPro" id="IPR016024">
    <property type="entry name" value="ARM-type_fold"/>
</dbReference>
<feature type="compositionally biased region" description="Low complexity" evidence="2">
    <location>
        <begin position="1126"/>
        <end position="1140"/>
    </location>
</feature>
<accession>A0AAD6F5C8</accession>
<feature type="compositionally biased region" description="Basic and acidic residues" evidence="2">
    <location>
        <begin position="1148"/>
        <end position="1164"/>
    </location>
</feature>
<evidence type="ECO:0000259" key="3">
    <source>
        <dbReference type="Pfam" id="PF12030"/>
    </source>
</evidence>
<proteinExistence type="predicted"/>
<feature type="region of interest" description="Disordered" evidence="2">
    <location>
        <begin position="979"/>
        <end position="1236"/>
    </location>
</feature>
<dbReference type="SUPFAM" id="SSF48371">
    <property type="entry name" value="ARM repeat"/>
    <property type="match status" value="1"/>
</dbReference>
<feature type="compositionally biased region" description="Low complexity" evidence="2">
    <location>
        <begin position="1012"/>
        <end position="1064"/>
    </location>
</feature>
<feature type="compositionally biased region" description="Low complexity" evidence="2">
    <location>
        <begin position="1210"/>
        <end position="1232"/>
    </location>
</feature>
<dbReference type="EMBL" id="JAPTMU010000098">
    <property type="protein sequence ID" value="KAJ4921881.1"/>
    <property type="molecule type" value="Genomic_DNA"/>
</dbReference>
<comment type="caution">
    <text evidence="4">The sequence shown here is derived from an EMBL/GenBank/DDBJ whole genome shotgun (WGS) entry which is preliminary data.</text>
</comment>
<organism evidence="4 5">
    <name type="scientific">Pogonophryne albipinna</name>
    <dbReference type="NCBI Taxonomy" id="1090488"/>
    <lineage>
        <taxon>Eukaryota</taxon>
        <taxon>Metazoa</taxon>
        <taxon>Chordata</taxon>
        <taxon>Craniata</taxon>
        <taxon>Vertebrata</taxon>
        <taxon>Euteleostomi</taxon>
        <taxon>Actinopterygii</taxon>
        <taxon>Neopterygii</taxon>
        <taxon>Teleostei</taxon>
        <taxon>Neoteleostei</taxon>
        <taxon>Acanthomorphata</taxon>
        <taxon>Eupercaria</taxon>
        <taxon>Perciformes</taxon>
        <taxon>Notothenioidei</taxon>
        <taxon>Pogonophryne</taxon>
    </lineage>
</organism>
<feature type="domain" description="DUF3517" evidence="3">
    <location>
        <begin position="35"/>
        <end position="346"/>
    </location>
</feature>
<dbReference type="GO" id="GO:0005925">
    <property type="term" value="C:focal adhesion"/>
    <property type="evidence" value="ECO:0007669"/>
    <property type="project" value="UniProtKB-SubCell"/>
</dbReference>
<dbReference type="Pfam" id="PF12030">
    <property type="entry name" value="DUF3517"/>
    <property type="match status" value="1"/>
</dbReference>
<dbReference type="PANTHER" id="PTHR24216">
    <property type="entry name" value="PAXILLIN-RELATED"/>
    <property type="match status" value="1"/>
</dbReference>
<protein>
    <recommendedName>
        <fullName evidence="3">DUF3517 domain-containing protein</fullName>
    </recommendedName>
</protein>
<evidence type="ECO:0000256" key="2">
    <source>
        <dbReference type="SAM" id="MobiDB-lite"/>
    </source>
</evidence>
<evidence type="ECO:0000313" key="5">
    <source>
        <dbReference type="Proteomes" id="UP001219934"/>
    </source>
</evidence>
<evidence type="ECO:0000313" key="4">
    <source>
        <dbReference type="EMBL" id="KAJ4921881.1"/>
    </source>
</evidence>
<comment type="subcellular location">
    <subcellularLocation>
        <location evidence="1">Cell junction</location>
        <location evidence="1">Focal adhesion</location>
    </subcellularLocation>
</comment>
<dbReference type="PANTHER" id="PTHR24216:SF65">
    <property type="entry name" value="PAXILLIN-LIKE PROTEIN 1"/>
    <property type="match status" value="1"/>
</dbReference>
<sequence>MLQWIELLTKQFNNSQAACEWFLDRMADDNWWPMQILIKCPNQIVRQMFQRLCIHVIQRLRPVHAHLYLQPGMEDGSDDMDGPVEDIGSRSCVTRFVKTLLSIMEHGVKPHSKHLTEYFAFLYEFAKMGEEESQFLLSLQAISIMVHFYMGTKGPENEKYRPAALEKMIALIALLVEQSRSERHLTLSQSDMAALTGGKGFPFLFQHIRDGINIRQTCNLIFSLCRYNNRLAEHIVSMLFTSIAKLTPEAANPFFKLLTMLMEFAGGPPGMPSFASYILQRIWEVIEYNPSQCLDWLAVQTPRNKLAHSWVLQNMENWVERFLLAHNYPRVRTSAAYLLVSLIPSNSFRQMFRSTRSLHLPTRELPLSPDTTVVLHQVYNLLLGLLGRAKLYVDASVHGTTKLVQYFSFMTYCLISKTEKLMFSGYFMDLWNLFQPKLSEPAIATNHNKQALLSFWYNMCVDCPENVRLVVQNPVVTKNIAFNYILADHDDQEVVLFNRGMLPAYYGILRMCCEQSPAFTRQLASHQNIQWAFKNLTPHASQYPGAVEELFNLMQLFVAQRADMREEELEDVKQFKKTTISCYLRCLDGRSCWTTAFRVLLENDEDRLLVVFNRGLILMTESFNTLHMMYHEATACHVTGDLVELLSIFLSVLKATRPYLQRKDVKQALIQWQERIDFAHKLLTLLNSYSPPELHVLKELVLLSPHDFLHTLVPFLQHNHCTYHHSNIPMSFGPYLPCRENIKLMGAKNNIRPPRPELNMCLLPSMMESSKGKDEVYDRMLLDYFLSYHQFSHLLCRVAINCEKFTETLVKLSVLIAYEGLPLHLAIFPKLWTELCQSQSALAKTCVKLLCEDPAFSEYIKCILMDERTFLNNNVAYSFLTCFLHKVQVLSGPSCSNLISVLVTNLLSEQSSLQPELIAHRLELSKTSGLLNADLRALVLLLSVSPPQAVDPALGPALQELLARCRVCVQQRSALELEAKEHKAKAEEEGATPVKRRRVSSEGGETAPPSLPSTSSSLPSTSSSLPPTSSSSSLPSTSSSLPSTSSSLPSTSSSLPSTSSSLPPCNEVKPEQQEALTSDTETRDSSSLIDPGTEQDPPSPEPGPPTASSSGNNMDSSHKEEKMEASSSSSSSSFSSSSSSLLQEAGEEPERHNDDEEEGRRCEGQSEEGQEEKEAGSKTSLAPPLPEDNAAAFPSSLGLVGEGPEGCIGPAPSSSSSSSSSPQAFPGASSPPDMLDMLYRTVEATIAIVTKLSVKGPPTS</sequence>
<gene>
    <name evidence="4" type="ORF">JOQ06_022024</name>
</gene>
<dbReference type="AlphaFoldDB" id="A0AAD6F5C8"/>
<keyword evidence="5" id="KW-1185">Reference proteome</keyword>
<dbReference type="InterPro" id="IPR021905">
    <property type="entry name" value="DUF3517"/>
</dbReference>
<feature type="compositionally biased region" description="Basic and acidic residues" evidence="2">
    <location>
        <begin position="979"/>
        <end position="988"/>
    </location>
</feature>
<reference evidence="4" key="1">
    <citation type="submission" date="2022-11" db="EMBL/GenBank/DDBJ databases">
        <title>Chromosome-level genome of Pogonophryne albipinna.</title>
        <authorList>
            <person name="Jo E."/>
        </authorList>
    </citation>
    <scope>NUCLEOTIDE SEQUENCE</scope>
    <source>
        <strain evidence="4">SGF0006</strain>
        <tissue evidence="4">Muscle</tissue>
    </source>
</reference>
<dbReference type="Proteomes" id="UP001219934">
    <property type="component" value="Unassembled WGS sequence"/>
</dbReference>
<name>A0AAD6F5C8_9TELE</name>